<dbReference type="GO" id="GO:0046872">
    <property type="term" value="F:metal ion binding"/>
    <property type="evidence" value="ECO:0007669"/>
    <property type="project" value="UniProtKB-KW"/>
</dbReference>
<dbReference type="Proteomes" id="UP001597119">
    <property type="component" value="Unassembled WGS sequence"/>
</dbReference>
<evidence type="ECO:0000256" key="9">
    <source>
        <dbReference type="ARBA" id="ARBA00023136"/>
    </source>
</evidence>
<keyword evidence="15" id="KW-1185">Reference proteome</keyword>
<dbReference type="PANTHER" id="PTHR35457">
    <property type="entry name" value="HEME A SYNTHASE"/>
    <property type="match status" value="1"/>
</dbReference>
<dbReference type="RefSeq" id="WP_247377754.1">
    <property type="nucleotide sequence ID" value="NZ_JALLGV010000004.1"/>
</dbReference>
<proteinExistence type="predicted"/>
<comment type="pathway">
    <text evidence="11">Porphyrin-containing compound metabolism.</text>
</comment>
<evidence type="ECO:0000256" key="5">
    <source>
        <dbReference type="ARBA" id="ARBA00022989"/>
    </source>
</evidence>
<evidence type="ECO:0000256" key="7">
    <source>
        <dbReference type="ARBA" id="ARBA00023004"/>
    </source>
</evidence>
<dbReference type="InterPro" id="IPR050450">
    <property type="entry name" value="COX15/CtaA_HemeA_synthase"/>
</dbReference>
<evidence type="ECO:0000256" key="10">
    <source>
        <dbReference type="ARBA" id="ARBA00023157"/>
    </source>
</evidence>
<dbReference type="GO" id="GO:0016491">
    <property type="term" value="F:oxidoreductase activity"/>
    <property type="evidence" value="ECO:0007669"/>
    <property type="project" value="UniProtKB-KW"/>
</dbReference>
<evidence type="ECO:0000256" key="13">
    <source>
        <dbReference type="SAM" id="Phobius"/>
    </source>
</evidence>
<name>A0ABD6C5H3_9EURY</name>
<dbReference type="GO" id="GO:0006783">
    <property type="term" value="P:heme biosynthetic process"/>
    <property type="evidence" value="ECO:0007669"/>
    <property type="project" value="UniProtKB-KW"/>
</dbReference>
<comment type="caution">
    <text evidence="14">The sequence shown here is derived from an EMBL/GenBank/DDBJ whole genome shotgun (WGS) entry which is preliminary data.</text>
</comment>
<keyword evidence="2" id="KW-1003">Cell membrane</keyword>
<accession>A0ABD6C5H3</accession>
<evidence type="ECO:0000313" key="14">
    <source>
        <dbReference type="EMBL" id="MFD1585435.1"/>
    </source>
</evidence>
<keyword evidence="10" id="KW-1015">Disulfide bond</keyword>
<dbReference type="PANTHER" id="PTHR35457:SF1">
    <property type="entry name" value="HEME A SYNTHASE"/>
    <property type="match status" value="1"/>
</dbReference>
<gene>
    <name evidence="14" type="ORF">ACFR9U_00450</name>
</gene>
<comment type="subcellular location">
    <subcellularLocation>
        <location evidence="1">Membrane</location>
        <topology evidence="1">Multi-pass membrane protein</topology>
    </subcellularLocation>
</comment>
<evidence type="ECO:0000256" key="8">
    <source>
        <dbReference type="ARBA" id="ARBA00023133"/>
    </source>
</evidence>
<evidence type="ECO:0000256" key="11">
    <source>
        <dbReference type="ARBA" id="ARBA00023444"/>
    </source>
</evidence>
<keyword evidence="7" id="KW-0408">Iron</keyword>
<evidence type="ECO:0000313" key="15">
    <source>
        <dbReference type="Proteomes" id="UP001597119"/>
    </source>
</evidence>
<feature type="transmembrane region" description="Helical" evidence="13">
    <location>
        <begin position="92"/>
        <end position="111"/>
    </location>
</feature>
<evidence type="ECO:0000256" key="2">
    <source>
        <dbReference type="ARBA" id="ARBA00022475"/>
    </source>
</evidence>
<feature type="transmembrane region" description="Helical" evidence="13">
    <location>
        <begin position="60"/>
        <end position="80"/>
    </location>
</feature>
<organism evidence="14 15">
    <name type="scientific">Halorientalis brevis</name>
    <dbReference type="NCBI Taxonomy" id="1126241"/>
    <lineage>
        <taxon>Archaea</taxon>
        <taxon>Methanobacteriati</taxon>
        <taxon>Methanobacteriota</taxon>
        <taxon>Stenosarchaea group</taxon>
        <taxon>Halobacteria</taxon>
        <taxon>Halobacteriales</taxon>
        <taxon>Haloarculaceae</taxon>
        <taxon>Halorientalis</taxon>
    </lineage>
</organism>
<evidence type="ECO:0000256" key="3">
    <source>
        <dbReference type="ARBA" id="ARBA00022692"/>
    </source>
</evidence>
<evidence type="ECO:0000256" key="1">
    <source>
        <dbReference type="ARBA" id="ARBA00004141"/>
    </source>
</evidence>
<keyword evidence="6" id="KW-0560">Oxidoreductase</keyword>
<keyword evidence="4" id="KW-0479">Metal-binding</keyword>
<feature type="region of interest" description="Disordered" evidence="12">
    <location>
        <begin position="146"/>
        <end position="171"/>
    </location>
</feature>
<keyword evidence="5 13" id="KW-1133">Transmembrane helix</keyword>
<dbReference type="Pfam" id="PF02628">
    <property type="entry name" value="COX15-CtaA"/>
    <property type="match status" value="1"/>
</dbReference>
<dbReference type="GO" id="GO:0016020">
    <property type="term" value="C:membrane"/>
    <property type="evidence" value="ECO:0007669"/>
    <property type="project" value="UniProtKB-SubCell"/>
</dbReference>
<protein>
    <submittedName>
        <fullName evidence="14">COX15/CtaA family protein</fullName>
    </submittedName>
</protein>
<keyword evidence="8" id="KW-0350">Heme biosynthesis</keyword>
<dbReference type="AlphaFoldDB" id="A0ABD6C5H3"/>
<sequence>MRYRFRHLAAVTTGFTFALILLGVYTGAAGAGLSCGAKWPLCDGWMGLFPANWPSFIEWFHRLVAMVTGFMIIGTAVQAWRQDRSKRIRWAMTAAVAVLPVQILLGGNTVLNFGVMASVAHHAAAQIIFASMIATTAWSFEAAKTPTGADADTDTDTDAGAESGQSGPVRL</sequence>
<keyword evidence="9 13" id="KW-0472">Membrane</keyword>
<evidence type="ECO:0000256" key="6">
    <source>
        <dbReference type="ARBA" id="ARBA00023002"/>
    </source>
</evidence>
<evidence type="ECO:0000256" key="4">
    <source>
        <dbReference type="ARBA" id="ARBA00022723"/>
    </source>
</evidence>
<keyword evidence="3 13" id="KW-0812">Transmembrane</keyword>
<evidence type="ECO:0000256" key="12">
    <source>
        <dbReference type="SAM" id="MobiDB-lite"/>
    </source>
</evidence>
<dbReference type="PROSITE" id="PS51257">
    <property type="entry name" value="PROKAR_LIPOPROTEIN"/>
    <property type="match status" value="1"/>
</dbReference>
<dbReference type="InterPro" id="IPR003780">
    <property type="entry name" value="COX15/CtaA_fam"/>
</dbReference>
<reference evidence="14 15" key="1">
    <citation type="journal article" date="2019" name="Int. J. Syst. Evol. Microbiol.">
        <title>The Global Catalogue of Microorganisms (GCM) 10K type strain sequencing project: providing services to taxonomists for standard genome sequencing and annotation.</title>
        <authorList>
            <consortium name="The Broad Institute Genomics Platform"/>
            <consortium name="The Broad Institute Genome Sequencing Center for Infectious Disease"/>
            <person name="Wu L."/>
            <person name="Ma J."/>
        </authorList>
    </citation>
    <scope>NUCLEOTIDE SEQUENCE [LARGE SCALE GENOMIC DNA]</scope>
    <source>
        <strain evidence="14 15">CGMCC 1.12125</strain>
    </source>
</reference>
<dbReference type="EMBL" id="JBHUDJ010000001">
    <property type="protein sequence ID" value="MFD1585435.1"/>
    <property type="molecule type" value="Genomic_DNA"/>
</dbReference>